<feature type="region of interest" description="Disordered" evidence="1">
    <location>
        <begin position="28"/>
        <end position="48"/>
    </location>
</feature>
<evidence type="ECO:0000313" key="4">
    <source>
        <dbReference type="EMBL" id="ORC08899.1"/>
    </source>
</evidence>
<name>A0A8E2LPT9_9MYCO</name>
<comment type="caution">
    <text evidence="4">The sequence shown here is derived from an EMBL/GenBank/DDBJ whole genome shotgun (WGS) entry which is preliminary data.</text>
</comment>
<protein>
    <recommendedName>
        <fullName evidence="3">DUF732 domain-containing protein</fullName>
    </recommendedName>
</protein>
<feature type="transmembrane region" description="Helical" evidence="2">
    <location>
        <begin position="50"/>
        <end position="70"/>
    </location>
</feature>
<organism evidence="4 5">
    <name type="scientific">Mycobacterium persicum</name>
    <dbReference type="NCBI Taxonomy" id="1487726"/>
    <lineage>
        <taxon>Bacteria</taxon>
        <taxon>Bacillati</taxon>
        <taxon>Actinomycetota</taxon>
        <taxon>Actinomycetes</taxon>
        <taxon>Mycobacteriales</taxon>
        <taxon>Mycobacteriaceae</taxon>
        <taxon>Mycobacterium</taxon>
    </lineage>
</organism>
<evidence type="ECO:0000256" key="2">
    <source>
        <dbReference type="SAM" id="Phobius"/>
    </source>
</evidence>
<dbReference type="AlphaFoldDB" id="A0A8E2LPT9"/>
<dbReference type="Proteomes" id="UP000192335">
    <property type="component" value="Unassembled WGS sequence"/>
</dbReference>
<dbReference type="EMBL" id="MWQA01000001">
    <property type="protein sequence ID" value="ORC08899.1"/>
    <property type="molecule type" value="Genomic_DNA"/>
</dbReference>
<gene>
    <name evidence="4" type="ORF">B4U45_22185</name>
</gene>
<keyword evidence="2" id="KW-0812">Transmembrane</keyword>
<accession>A0A8E2LPT9</accession>
<dbReference type="InterPro" id="IPR007969">
    <property type="entry name" value="DUF732"/>
</dbReference>
<evidence type="ECO:0000259" key="3">
    <source>
        <dbReference type="Pfam" id="PF05305"/>
    </source>
</evidence>
<sequence length="183" mass="19799">MRSIKVAWSARGSIVIDSNMCSIVTQHPGWRSPRTCSTSRRRSGSQPGSCGVALVLLTSVLMTLIGRLIMRPAQMLAVPLVGLALLACPVAQADPLSTEDSYYTKWLSENGVNYQGRVSLPTMIAEAHTTCAMLDQSPTPQTYQSTVNRLVGGPGNFTQQEARSTVLAAVNSYCSQHTNLLYH</sequence>
<proteinExistence type="predicted"/>
<feature type="domain" description="DUF732" evidence="3">
    <location>
        <begin position="100"/>
        <end position="176"/>
    </location>
</feature>
<keyword evidence="2" id="KW-1133">Transmembrane helix</keyword>
<evidence type="ECO:0000313" key="5">
    <source>
        <dbReference type="Proteomes" id="UP000192335"/>
    </source>
</evidence>
<keyword evidence="2" id="KW-0472">Membrane</keyword>
<reference evidence="4 5" key="1">
    <citation type="submission" date="2017-02" db="EMBL/GenBank/DDBJ databases">
        <title>Mycobacterium kansasii genomes.</title>
        <authorList>
            <person name="Borowka P."/>
            <person name="Strapagiel D."/>
            <person name="Marciniak B."/>
            <person name="Lach J."/>
            <person name="Bakula Z."/>
            <person name="Van Ingen J."/>
            <person name="Safianowska A."/>
            <person name="Brzostek A."/>
            <person name="Dziadek J."/>
            <person name="Jagielski T."/>
        </authorList>
    </citation>
    <scope>NUCLEOTIDE SEQUENCE [LARGE SCALE GENOMIC DNA]</scope>
    <source>
        <strain evidence="4 5">12MK</strain>
    </source>
</reference>
<dbReference type="Pfam" id="PF05305">
    <property type="entry name" value="DUF732"/>
    <property type="match status" value="1"/>
</dbReference>
<evidence type="ECO:0000256" key="1">
    <source>
        <dbReference type="SAM" id="MobiDB-lite"/>
    </source>
</evidence>